<name>A0A8X6Y3T0_9ARAC</name>
<dbReference type="Proteomes" id="UP000886998">
    <property type="component" value="Unassembled WGS sequence"/>
</dbReference>
<dbReference type="OrthoDB" id="8123891at2759"/>
<reference evidence="2" key="1">
    <citation type="submission" date="2020-08" db="EMBL/GenBank/DDBJ databases">
        <title>Multicomponent nature underlies the extraordinary mechanical properties of spider dragline silk.</title>
        <authorList>
            <person name="Kono N."/>
            <person name="Nakamura H."/>
            <person name="Mori M."/>
            <person name="Yoshida Y."/>
            <person name="Ohtoshi R."/>
            <person name="Malay A.D."/>
            <person name="Moran D.A.P."/>
            <person name="Tomita M."/>
            <person name="Numata K."/>
            <person name="Arakawa K."/>
        </authorList>
    </citation>
    <scope>NUCLEOTIDE SEQUENCE</scope>
</reference>
<gene>
    <name evidence="2" type="ORF">TNIN_178801</name>
</gene>
<proteinExistence type="predicted"/>
<protein>
    <submittedName>
        <fullName evidence="2">Uncharacterized protein</fullName>
    </submittedName>
</protein>
<feature type="compositionally biased region" description="Low complexity" evidence="1">
    <location>
        <begin position="151"/>
        <end position="190"/>
    </location>
</feature>
<evidence type="ECO:0000313" key="2">
    <source>
        <dbReference type="EMBL" id="GFY63782.1"/>
    </source>
</evidence>
<dbReference type="AlphaFoldDB" id="A0A8X6Y3T0"/>
<feature type="compositionally biased region" description="Polar residues" evidence="1">
    <location>
        <begin position="1"/>
        <end position="13"/>
    </location>
</feature>
<evidence type="ECO:0000313" key="3">
    <source>
        <dbReference type="Proteomes" id="UP000886998"/>
    </source>
</evidence>
<keyword evidence="3" id="KW-1185">Reference proteome</keyword>
<sequence length="222" mass="24879">MLSNRQAGTSPTKDSGDFKLVKGQKKGRSPTPPDDASTKKLKTLEVKTTNKYEALESPLSQQENEDYTQKPPSYHAIRRYIDTEKLEAFTYQLNDEKELKVVIRGMPTETPPQEIIEDPSGPLASPLIFGKKELRIAWNCKRQQKPKQKQPEQQHSQQPQPETLLPTSESSSNQNSHSPTSECSSSCPDETSTHPFISLLPQSSTPKAPPLDPRHHSTNHQA</sequence>
<feature type="region of interest" description="Disordered" evidence="1">
    <location>
        <begin position="1"/>
        <end position="72"/>
    </location>
</feature>
<organism evidence="2 3">
    <name type="scientific">Trichonephila inaurata madagascariensis</name>
    <dbReference type="NCBI Taxonomy" id="2747483"/>
    <lineage>
        <taxon>Eukaryota</taxon>
        <taxon>Metazoa</taxon>
        <taxon>Ecdysozoa</taxon>
        <taxon>Arthropoda</taxon>
        <taxon>Chelicerata</taxon>
        <taxon>Arachnida</taxon>
        <taxon>Araneae</taxon>
        <taxon>Araneomorphae</taxon>
        <taxon>Entelegynae</taxon>
        <taxon>Araneoidea</taxon>
        <taxon>Nephilidae</taxon>
        <taxon>Trichonephila</taxon>
        <taxon>Trichonephila inaurata</taxon>
    </lineage>
</organism>
<dbReference type="EMBL" id="BMAV01014936">
    <property type="protein sequence ID" value="GFY63782.1"/>
    <property type="molecule type" value="Genomic_DNA"/>
</dbReference>
<evidence type="ECO:0000256" key="1">
    <source>
        <dbReference type="SAM" id="MobiDB-lite"/>
    </source>
</evidence>
<feature type="compositionally biased region" description="Basic and acidic residues" evidence="1">
    <location>
        <begin position="36"/>
        <end position="54"/>
    </location>
</feature>
<feature type="region of interest" description="Disordered" evidence="1">
    <location>
        <begin position="139"/>
        <end position="222"/>
    </location>
</feature>
<comment type="caution">
    <text evidence="2">The sequence shown here is derived from an EMBL/GenBank/DDBJ whole genome shotgun (WGS) entry which is preliminary data.</text>
</comment>
<accession>A0A8X6Y3T0</accession>